<dbReference type="Proteomes" id="UP000016487">
    <property type="component" value="Unassembled WGS sequence"/>
</dbReference>
<protein>
    <submittedName>
        <fullName evidence="2">Uncharacterized protein</fullName>
    </submittedName>
</protein>
<keyword evidence="1" id="KW-0732">Signal</keyword>
<accession>A0AAD4AMB0</accession>
<evidence type="ECO:0000313" key="2">
    <source>
        <dbReference type="EMBL" id="KAF7775255.1"/>
    </source>
</evidence>
<reference evidence="2" key="1">
    <citation type="journal article" date="2012" name="J. Bacteriol.">
        <title>Genome sequences of type strains of seven species of the marine bacterium Pseudoalteromonas.</title>
        <authorList>
            <person name="Xie B.B."/>
            <person name="Shu Y.L."/>
            <person name="Qin Q.L."/>
            <person name="Rong J.C."/>
            <person name="Zhang X.Y."/>
            <person name="Chen X.L."/>
            <person name="Shi M."/>
            <person name="He H.L."/>
            <person name="Zhou B.C."/>
            <person name="Zhang Y.Z."/>
        </authorList>
    </citation>
    <scope>NUCLEOTIDE SEQUENCE</scope>
    <source>
        <strain evidence="2">DSM 8771</strain>
    </source>
</reference>
<dbReference type="InterPro" id="IPR019546">
    <property type="entry name" value="TAT_signal_bac_arc"/>
</dbReference>
<evidence type="ECO:0000256" key="1">
    <source>
        <dbReference type="ARBA" id="ARBA00022729"/>
    </source>
</evidence>
<dbReference type="AlphaFoldDB" id="A0AAD4AMB0"/>
<reference evidence="2" key="2">
    <citation type="submission" date="2015-03" db="EMBL/GenBank/DDBJ databases">
        <title>Genome sequence of Pseudoalteromonas citrea.</title>
        <authorList>
            <person name="Xie B.-B."/>
            <person name="Rong J.-C."/>
            <person name="Qin Q.-L."/>
            <person name="Zhang Y.-Z."/>
        </authorList>
    </citation>
    <scope>NUCLEOTIDE SEQUENCE</scope>
    <source>
        <strain evidence="2">DSM 8771</strain>
    </source>
</reference>
<name>A0AAD4AMB0_9GAMM</name>
<comment type="caution">
    <text evidence="2">The sequence shown here is derived from an EMBL/GenBank/DDBJ whole genome shotgun (WGS) entry which is preliminary data.</text>
</comment>
<sequence length="336" mass="36550">MQNFTGNALSRRSFLKTTGLGVGILATSAPSMALHNTINQQEGAVATGTLKNAGLLEQAQVYEQYTTLVDALKLPSMSHRKILIVLGTVTNQPYPHSVDNKLLFASLKHLAMQGVQANDITIAYSASNDLPTSSVFIHAAQQAFGANNQRPNYINTNNLKVWHSLDLNNSLPKINVAPQAAAADNIFYLGQLTDEMGRLITPQHAIASVLLEDKSVAQYAAQLDDLVELKAIVDVVFSKVNLIANNTTRFIAENAVGEREVIQVHPGILNMSNNMTSQRIFSQSYLNALMKKPTKRASNASKLTWLQQGATRDPLTMQQIESALAKSGVELKTAQI</sequence>
<dbReference type="InterPro" id="IPR006311">
    <property type="entry name" value="TAT_signal"/>
</dbReference>
<dbReference type="EMBL" id="AHBZ03000012">
    <property type="protein sequence ID" value="KAF7775255.1"/>
    <property type="molecule type" value="Genomic_DNA"/>
</dbReference>
<organism evidence="2 3">
    <name type="scientific">Pseudoalteromonas citrea</name>
    <dbReference type="NCBI Taxonomy" id="43655"/>
    <lineage>
        <taxon>Bacteria</taxon>
        <taxon>Pseudomonadati</taxon>
        <taxon>Pseudomonadota</taxon>
        <taxon>Gammaproteobacteria</taxon>
        <taxon>Alteromonadales</taxon>
        <taxon>Pseudoalteromonadaceae</taxon>
        <taxon>Pseudoalteromonas</taxon>
    </lineage>
</organism>
<dbReference type="PROSITE" id="PS51318">
    <property type="entry name" value="TAT"/>
    <property type="match status" value="1"/>
</dbReference>
<evidence type="ECO:0000313" key="3">
    <source>
        <dbReference type="Proteomes" id="UP000016487"/>
    </source>
</evidence>
<dbReference type="NCBIfam" id="TIGR01409">
    <property type="entry name" value="TAT_signal_seq"/>
    <property type="match status" value="1"/>
</dbReference>
<proteinExistence type="predicted"/>
<gene>
    <name evidence="2" type="ORF">PCIT_a1406</name>
</gene>
<dbReference type="RefSeq" id="WP_010361672.1">
    <property type="nucleotide sequence ID" value="NZ_AHBZ03000012.1"/>
</dbReference>